<dbReference type="PANTHER" id="PTHR46014">
    <property type="entry name" value="TETRATRICOPEPTIDE REPEAT PROTEIN 1"/>
    <property type="match status" value="1"/>
</dbReference>
<dbReference type="PANTHER" id="PTHR46014:SF1">
    <property type="entry name" value="TETRATRICOPEPTIDE REPEAT PROTEIN 1"/>
    <property type="match status" value="1"/>
</dbReference>
<dbReference type="SMART" id="SM00028">
    <property type="entry name" value="TPR"/>
    <property type="match status" value="3"/>
</dbReference>
<name>A0A8D9EIV1_9HEMI</name>
<dbReference type="EMBL" id="HBUF01542646">
    <property type="protein sequence ID" value="CAG6755638.1"/>
    <property type="molecule type" value="Transcribed_RNA"/>
</dbReference>
<accession>A0A8D9EIV1</accession>
<evidence type="ECO:0000313" key="3">
    <source>
        <dbReference type="EMBL" id="CAG6755638.1"/>
    </source>
</evidence>
<feature type="compositionally biased region" description="Basic and acidic residues" evidence="2">
    <location>
        <begin position="152"/>
        <end position="165"/>
    </location>
</feature>
<dbReference type="Gene3D" id="1.25.40.10">
    <property type="entry name" value="Tetratricopeptide repeat domain"/>
    <property type="match status" value="1"/>
</dbReference>
<organism evidence="3">
    <name type="scientific">Cacopsylla melanoneura</name>
    <dbReference type="NCBI Taxonomy" id="428564"/>
    <lineage>
        <taxon>Eukaryota</taxon>
        <taxon>Metazoa</taxon>
        <taxon>Ecdysozoa</taxon>
        <taxon>Arthropoda</taxon>
        <taxon>Hexapoda</taxon>
        <taxon>Insecta</taxon>
        <taxon>Pterygota</taxon>
        <taxon>Neoptera</taxon>
        <taxon>Paraneoptera</taxon>
        <taxon>Hemiptera</taxon>
        <taxon>Sternorrhyncha</taxon>
        <taxon>Psylloidea</taxon>
        <taxon>Psyllidae</taxon>
        <taxon>Psyllinae</taxon>
        <taxon>Cacopsylla</taxon>
    </lineage>
</organism>
<dbReference type="PROSITE" id="PS50005">
    <property type="entry name" value="TPR"/>
    <property type="match status" value="1"/>
</dbReference>
<feature type="compositionally biased region" description="Polar residues" evidence="2">
    <location>
        <begin position="30"/>
        <end position="42"/>
    </location>
</feature>
<feature type="repeat" description="TPR" evidence="1">
    <location>
        <begin position="268"/>
        <end position="301"/>
    </location>
</feature>
<feature type="compositionally biased region" description="Polar residues" evidence="2">
    <location>
        <begin position="140"/>
        <end position="151"/>
    </location>
</feature>
<dbReference type="InterPro" id="IPR052769">
    <property type="entry name" value="TPR_domain_protein"/>
</dbReference>
<dbReference type="Pfam" id="PF00515">
    <property type="entry name" value="TPR_1"/>
    <property type="match status" value="1"/>
</dbReference>
<dbReference type="AlphaFoldDB" id="A0A8D9EIV1"/>
<dbReference type="InterPro" id="IPR019734">
    <property type="entry name" value="TPR_rpt"/>
</dbReference>
<keyword evidence="1" id="KW-0802">TPR repeat</keyword>
<dbReference type="PROSITE" id="PS50293">
    <property type="entry name" value="TPR_REGION"/>
    <property type="match status" value="1"/>
</dbReference>
<feature type="compositionally biased region" description="Polar residues" evidence="2">
    <location>
        <begin position="96"/>
        <end position="119"/>
    </location>
</feature>
<dbReference type="SUPFAM" id="SSF48452">
    <property type="entry name" value="TPR-like"/>
    <property type="match status" value="1"/>
</dbReference>
<sequence length="373" mass="42342">MSNLEKSIGDLSNEDIVNSILEDFQNDLTLNTSNGEESVKSPQSRKEPKIIELDDDDCYYSDPDIQNNETILLETSQNEAINDINQLELETRREPNNGTRNSQLETSQNENKSDTNTLLKLSENESGKSNSKTSQEDNSRGVNTNSDMTNINREKDFDEEIVSKNDEDEDHLSEDEGVDDSELSEEEIKNSEQSAIELKNQGNDLFKQHLWRESLAKYNEALRKCPKSCSTTRAICHANRAAVYEKLDKTDESIAACSRSLALNPTYVKVYTRRARLYQTSDKLDEALADYQKILELDPTNRDAYLATKTLPQQINERNEKLKEEMMGKLKDLGNMILRPFGLSTNNFQMVQDPNSGGYSINFQQNAPPPNNS</sequence>
<proteinExistence type="predicted"/>
<feature type="region of interest" description="Disordered" evidence="2">
    <location>
        <begin position="87"/>
        <end position="192"/>
    </location>
</feature>
<dbReference type="InterPro" id="IPR011990">
    <property type="entry name" value="TPR-like_helical_dom_sf"/>
</dbReference>
<protein>
    <submittedName>
        <fullName evidence="3">Tetratricopeptide repeat protein 1</fullName>
    </submittedName>
</protein>
<reference evidence="3" key="1">
    <citation type="submission" date="2021-05" db="EMBL/GenBank/DDBJ databases">
        <authorList>
            <person name="Alioto T."/>
            <person name="Alioto T."/>
            <person name="Gomez Garrido J."/>
        </authorList>
    </citation>
    <scope>NUCLEOTIDE SEQUENCE</scope>
</reference>
<evidence type="ECO:0000256" key="2">
    <source>
        <dbReference type="SAM" id="MobiDB-lite"/>
    </source>
</evidence>
<evidence type="ECO:0000256" key="1">
    <source>
        <dbReference type="PROSITE-ProRule" id="PRU00339"/>
    </source>
</evidence>
<feature type="region of interest" description="Disordered" evidence="2">
    <location>
        <begin position="30"/>
        <end position="63"/>
    </location>
</feature>
<feature type="compositionally biased region" description="Acidic residues" evidence="2">
    <location>
        <begin position="166"/>
        <end position="185"/>
    </location>
</feature>